<dbReference type="GO" id="GO:0017171">
    <property type="term" value="F:serine hydrolase activity"/>
    <property type="evidence" value="ECO:0007669"/>
    <property type="project" value="TreeGrafter"/>
</dbReference>
<dbReference type="GeneID" id="110975590"/>
<dbReference type="PANTHER" id="PTHR20908:SF1">
    <property type="entry name" value="LD15586P"/>
    <property type="match status" value="1"/>
</dbReference>
<gene>
    <name evidence="2" type="primary">LOC110975590</name>
</gene>
<dbReference type="KEGG" id="aplc:110975590"/>
<reference evidence="2" key="1">
    <citation type="submission" date="2025-08" db="UniProtKB">
        <authorList>
            <consortium name="RefSeq"/>
        </authorList>
    </citation>
    <scope>IDENTIFICATION</scope>
</reference>
<keyword evidence="1" id="KW-1185">Reference proteome</keyword>
<dbReference type="InterPro" id="IPR008547">
    <property type="entry name" value="DUF829_TMEM53"/>
</dbReference>
<dbReference type="RefSeq" id="XP_022083867.1">
    <property type="nucleotide sequence ID" value="XM_022228175.1"/>
</dbReference>
<accession>A0A8B7XUF1</accession>
<name>A0A8B7XUF1_ACAPL</name>
<protein>
    <submittedName>
        <fullName evidence="2">Transmembrane protein 53-like isoform X1</fullName>
    </submittedName>
</protein>
<evidence type="ECO:0000313" key="2">
    <source>
        <dbReference type="RefSeq" id="XP_022083867.1"/>
    </source>
</evidence>
<dbReference type="Proteomes" id="UP000694845">
    <property type="component" value="Unplaced"/>
</dbReference>
<sequence>MLRALRSRVREAASMASLAEATVPVCYPSIPRLYCTVPSAKAPPSTKISSNLTLQKAPAISDGQPSKQRPLVLLLSWLLAKQRHLDNFVSFYTSRGCDVLTVRIRPLQIMMPTRGSQVIAKDVVEFLQREDIRNRKILVHSFSVGGYQYSEILQQMLASQSDNKEITSRIIGQIYDSPVDFNEVPIGMSKALLKNPILQKTMHVSLDSYLRLMYRPVTQHYLKSSEVFFHNPVPAPSLFFYSHTDLVATADASQRAIASLQNKMGYKNVYSKAFQDSPHVSHMYKHRDEYMETLMKFLESIEYFQEALKEHKDKPDLVSKDMRGKVVEMY</sequence>
<dbReference type="Gene3D" id="3.40.50.1820">
    <property type="entry name" value="alpha/beta hydrolase"/>
    <property type="match status" value="1"/>
</dbReference>
<organism evidence="1 2">
    <name type="scientific">Acanthaster planci</name>
    <name type="common">Crown-of-thorns starfish</name>
    <dbReference type="NCBI Taxonomy" id="133434"/>
    <lineage>
        <taxon>Eukaryota</taxon>
        <taxon>Metazoa</taxon>
        <taxon>Echinodermata</taxon>
        <taxon>Eleutherozoa</taxon>
        <taxon>Asterozoa</taxon>
        <taxon>Asteroidea</taxon>
        <taxon>Valvatacea</taxon>
        <taxon>Valvatida</taxon>
        <taxon>Acanthasteridae</taxon>
        <taxon>Acanthaster</taxon>
    </lineage>
</organism>
<dbReference type="SUPFAM" id="SSF53474">
    <property type="entry name" value="alpha/beta-Hydrolases"/>
    <property type="match status" value="1"/>
</dbReference>
<dbReference type="InterPro" id="IPR029058">
    <property type="entry name" value="AB_hydrolase_fold"/>
</dbReference>
<dbReference type="Pfam" id="PF05705">
    <property type="entry name" value="DUF829"/>
    <property type="match status" value="1"/>
</dbReference>
<dbReference type="OMA" id="AYVWAEL"/>
<proteinExistence type="predicted"/>
<evidence type="ECO:0000313" key="1">
    <source>
        <dbReference type="Proteomes" id="UP000694845"/>
    </source>
</evidence>
<dbReference type="AlphaFoldDB" id="A0A8B7XUF1"/>
<dbReference type="OrthoDB" id="77878at2759"/>
<dbReference type="PANTHER" id="PTHR20908">
    <property type="entry name" value="LD15586P"/>
    <property type="match status" value="1"/>
</dbReference>